<dbReference type="EMBL" id="CP119078">
    <property type="protein sequence ID" value="WED42002.1"/>
    <property type="molecule type" value="Genomic_DNA"/>
</dbReference>
<dbReference type="Pfam" id="PF14696">
    <property type="entry name" value="Glyoxalase_5"/>
    <property type="match status" value="1"/>
</dbReference>
<evidence type="ECO:0000256" key="3">
    <source>
        <dbReference type="ARBA" id="ARBA00022723"/>
    </source>
</evidence>
<dbReference type="InterPro" id="IPR029068">
    <property type="entry name" value="Glyas_Bleomycin-R_OHBP_Dase"/>
</dbReference>
<name>A0ABY8AMX8_9GAMM</name>
<dbReference type="PANTHER" id="PTHR11959">
    <property type="entry name" value="4-HYDROXYPHENYLPYRUVATE DIOXYGENASE"/>
    <property type="match status" value="1"/>
</dbReference>
<keyword evidence="5" id="KW-0408">Iron</keyword>
<accession>A0ABY8AMX8</accession>
<gene>
    <name evidence="7" type="primary">hppD</name>
    <name evidence="7" type="ORF">PXX05_08645</name>
</gene>
<dbReference type="InterPro" id="IPR004360">
    <property type="entry name" value="Glyas_Fos-R_dOase_dom"/>
</dbReference>
<dbReference type="PANTHER" id="PTHR11959:SF1">
    <property type="entry name" value="4-HYDROXYPHENYLPYRUVATE DIOXYGENASE"/>
    <property type="match status" value="1"/>
</dbReference>
<dbReference type="Pfam" id="PF00903">
    <property type="entry name" value="Glyoxalase"/>
    <property type="match status" value="1"/>
</dbReference>
<dbReference type="PROSITE" id="PS51819">
    <property type="entry name" value="VOC"/>
    <property type="match status" value="2"/>
</dbReference>
<keyword evidence="4" id="KW-0677">Repeat</keyword>
<feature type="domain" description="VOC" evidence="6">
    <location>
        <begin position="18"/>
        <end position="134"/>
    </location>
</feature>
<sequence>MHENCTHHLEGNPCGLDGFAFLEFSGPNKSLLHKQFSDMGFHLVATHKDQDIALYQQGAIQFIVNAASDCQAEQHASTHGAGACAMGFRVKDAQQAYNYALKHGAVAFQDCQHANHGLYAIQAIGGSVIYFVDENHQPFAGHWERKPATSNLEKGCGLTFIDHLTHNVYRGNMDKWAHFYESIFNFHEIRFFNIKGQMTGLISRALSSPCGKIKIPLNESKDDVSQIEEFLHEYHGEGIQHIALNSEDIYHTVHSLRNHGVKFLDVPDTYYEMIDKRVPWHKEPLAKLQQERILIDGEQDPSSGLLLQIFTENIFGPVFFEIIQRRGNQGFGEGNFQALFEAIERDQIKRGTLQETH</sequence>
<dbReference type="PIRSF" id="PIRSF009283">
    <property type="entry name" value="HPP_dOase"/>
    <property type="match status" value="1"/>
</dbReference>
<organism evidence="7 8">
    <name type="scientific">Legionella cardiaca</name>
    <dbReference type="NCBI Taxonomy" id="1071983"/>
    <lineage>
        <taxon>Bacteria</taxon>
        <taxon>Pseudomonadati</taxon>
        <taxon>Pseudomonadota</taxon>
        <taxon>Gammaproteobacteria</taxon>
        <taxon>Legionellales</taxon>
        <taxon>Legionellaceae</taxon>
        <taxon>Legionella</taxon>
    </lineage>
</organism>
<keyword evidence="3" id="KW-0479">Metal-binding</keyword>
<evidence type="ECO:0000256" key="5">
    <source>
        <dbReference type="ARBA" id="ARBA00023004"/>
    </source>
</evidence>
<dbReference type="NCBIfam" id="TIGR01263">
    <property type="entry name" value="4HPPD"/>
    <property type="match status" value="1"/>
</dbReference>
<dbReference type="CDD" id="cd07250">
    <property type="entry name" value="HPPD_C_like"/>
    <property type="match status" value="1"/>
</dbReference>
<comment type="cofactor">
    <cofactor evidence="1">
        <name>Fe cation</name>
        <dbReference type="ChEBI" id="CHEBI:24875"/>
    </cofactor>
</comment>
<keyword evidence="8" id="KW-1185">Reference proteome</keyword>
<dbReference type="InterPro" id="IPR005956">
    <property type="entry name" value="4OHPhenylPyrv_dOase"/>
</dbReference>
<dbReference type="InterPro" id="IPR041736">
    <property type="entry name" value="4OHPhenylPyrv_dOase_N"/>
</dbReference>
<feature type="domain" description="VOC" evidence="6">
    <location>
        <begin position="160"/>
        <end position="312"/>
    </location>
</feature>
<evidence type="ECO:0000259" key="6">
    <source>
        <dbReference type="PROSITE" id="PS51819"/>
    </source>
</evidence>
<evidence type="ECO:0000256" key="2">
    <source>
        <dbReference type="ARBA" id="ARBA00005877"/>
    </source>
</evidence>
<reference evidence="7 8" key="1">
    <citation type="submission" date="2023-02" db="EMBL/GenBank/DDBJ databases">
        <title>Genome Sequence of L. cardiaca H63T.</title>
        <authorList>
            <person name="Lopez A.E."/>
            <person name="Cianciotto N.P."/>
        </authorList>
    </citation>
    <scope>NUCLEOTIDE SEQUENCE [LARGE SCALE GENOMIC DNA]</scope>
    <source>
        <strain evidence="7 8">H63</strain>
    </source>
</reference>
<dbReference type="Gene3D" id="3.10.180.10">
    <property type="entry name" value="2,3-Dihydroxybiphenyl 1,2-Dioxygenase, domain 1"/>
    <property type="match status" value="2"/>
</dbReference>
<dbReference type="EC" id="1.13.11.27" evidence="7"/>
<dbReference type="InterPro" id="IPR037523">
    <property type="entry name" value="VOC_core"/>
</dbReference>
<dbReference type="SUPFAM" id="SSF54593">
    <property type="entry name" value="Glyoxalase/Bleomycin resistance protein/Dihydroxybiphenyl dioxygenase"/>
    <property type="match status" value="1"/>
</dbReference>
<evidence type="ECO:0000256" key="1">
    <source>
        <dbReference type="ARBA" id="ARBA00001962"/>
    </source>
</evidence>
<dbReference type="Proteomes" id="UP001222087">
    <property type="component" value="Chromosome"/>
</dbReference>
<keyword evidence="7" id="KW-0223">Dioxygenase</keyword>
<comment type="similarity">
    <text evidence="2">Belongs to the 4HPPD family.</text>
</comment>
<dbReference type="GO" id="GO:0003868">
    <property type="term" value="F:4-hydroxyphenylpyruvate dioxygenase activity"/>
    <property type="evidence" value="ECO:0007669"/>
    <property type="project" value="UniProtKB-EC"/>
</dbReference>
<evidence type="ECO:0000256" key="4">
    <source>
        <dbReference type="ARBA" id="ARBA00022737"/>
    </source>
</evidence>
<protein>
    <submittedName>
        <fullName evidence="7">4-hydroxyphenylpyruvate dioxygenase</fullName>
        <ecNumber evidence="7">1.13.11.27</ecNumber>
    </submittedName>
</protein>
<dbReference type="CDD" id="cd08342">
    <property type="entry name" value="HPPD_N_like"/>
    <property type="match status" value="1"/>
</dbReference>
<keyword evidence="7" id="KW-0560">Oxidoreductase</keyword>
<dbReference type="RefSeq" id="WP_275087826.1">
    <property type="nucleotide sequence ID" value="NZ_CP119078.1"/>
</dbReference>
<proteinExistence type="inferred from homology"/>
<dbReference type="InterPro" id="IPR041735">
    <property type="entry name" value="4OHPhenylPyrv_dOase_C"/>
</dbReference>
<evidence type="ECO:0000313" key="8">
    <source>
        <dbReference type="Proteomes" id="UP001222087"/>
    </source>
</evidence>
<evidence type="ECO:0000313" key="7">
    <source>
        <dbReference type="EMBL" id="WED42002.1"/>
    </source>
</evidence>